<dbReference type="AlphaFoldDB" id="K1X8A9"/>
<dbReference type="Gene3D" id="3.30.1330.80">
    <property type="entry name" value="Hypothetical protein, similar to alpha- acetolactate decarboxylase, domain 2"/>
    <property type="match status" value="2"/>
</dbReference>
<accession>K1X8A9</accession>
<dbReference type="KEGG" id="mbe:MBM_05382"/>
<dbReference type="STRING" id="1072389.K1X8A9"/>
<evidence type="ECO:0000313" key="9">
    <source>
        <dbReference type="EMBL" id="EKD16913.1"/>
    </source>
</evidence>
<dbReference type="HOGENOM" id="CLU_072561_0_0_1"/>
<dbReference type="OMA" id="YKPMLEA"/>
<keyword evidence="6" id="KW-0210">Decarboxylase</keyword>
<dbReference type="PIRSF" id="PIRSF001332">
    <property type="entry name" value="Acetolac_decarb"/>
    <property type="match status" value="1"/>
</dbReference>
<evidence type="ECO:0000256" key="6">
    <source>
        <dbReference type="ARBA" id="ARBA00022793"/>
    </source>
</evidence>
<dbReference type="UniPathway" id="UPA00626">
    <property type="reaction ID" value="UER00678"/>
</dbReference>
<protein>
    <recommendedName>
        <fullName evidence="5">Alpha-acetolactate decarboxylase</fullName>
        <ecNumber evidence="4">4.1.1.5</ecNumber>
    </recommendedName>
</protein>
<dbReference type="PANTHER" id="PTHR35524">
    <property type="entry name" value="ALPHA-ACETOLACTATE DECARBOXYLASE"/>
    <property type="match status" value="1"/>
</dbReference>
<name>K1X8A9_MARBU</name>
<comment type="pathway">
    <text evidence="2">Polyol metabolism; (R,R)-butane-2,3-diol biosynthesis; (R,R)-butane-2,3-diol from pyruvate: step 2/3.</text>
</comment>
<proteinExistence type="inferred from homology"/>
<dbReference type="Proteomes" id="UP000006753">
    <property type="component" value="Unassembled WGS sequence"/>
</dbReference>
<dbReference type="EC" id="4.1.1.5" evidence="4"/>
<gene>
    <name evidence="9" type="ORF">MBM_05382</name>
</gene>
<reference evidence="9 10" key="1">
    <citation type="journal article" date="2012" name="BMC Genomics">
        <title>Sequencing the genome of Marssonina brunnea reveals fungus-poplar co-evolution.</title>
        <authorList>
            <person name="Zhu S."/>
            <person name="Cao Y.-Z."/>
            <person name="Jiang C."/>
            <person name="Tan B.-Y."/>
            <person name="Wang Z."/>
            <person name="Feng S."/>
            <person name="Zhang L."/>
            <person name="Su X.-H."/>
            <person name="Brejova B."/>
            <person name="Vinar T."/>
            <person name="Xu M."/>
            <person name="Wang M.-X."/>
            <person name="Zhang S.-G."/>
            <person name="Huang M.-R."/>
            <person name="Wu R."/>
            <person name="Zhou Y."/>
        </authorList>
    </citation>
    <scope>NUCLEOTIDE SEQUENCE [LARGE SCALE GENOMIC DNA]</scope>
    <source>
        <strain evidence="9 10">MB_m1</strain>
    </source>
</reference>
<evidence type="ECO:0000313" key="10">
    <source>
        <dbReference type="Proteomes" id="UP000006753"/>
    </source>
</evidence>
<dbReference type="InParanoid" id="K1X8A9"/>
<comment type="similarity">
    <text evidence="3">Belongs to the alpha-acetolactate decarboxylase family.</text>
</comment>
<keyword evidence="8" id="KW-0456">Lyase</keyword>
<dbReference type="OrthoDB" id="509395at2759"/>
<dbReference type="GO" id="GO:0047605">
    <property type="term" value="F:acetolactate decarboxylase activity"/>
    <property type="evidence" value="ECO:0007669"/>
    <property type="project" value="UniProtKB-EC"/>
</dbReference>
<dbReference type="PANTHER" id="PTHR35524:SF1">
    <property type="entry name" value="ALPHA-ACETOLACTATE DECARBOXYLASE"/>
    <property type="match status" value="1"/>
</dbReference>
<keyword evidence="7" id="KW-0005">Acetoin biosynthesis</keyword>
<comment type="catalytic activity">
    <reaction evidence="1">
        <text>(2S)-2-acetolactate + H(+) = (R)-acetoin + CO2</text>
        <dbReference type="Rhea" id="RHEA:21580"/>
        <dbReference type="ChEBI" id="CHEBI:15378"/>
        <dbReference type="ChEBI" id="CHEBI:15686"/>
        <dbReference type="ChEBI" id="CHEBI:16526"/>
        <dbReference type="ChEBI" id="CHEBI:58476"/>
        <dbReference type="EC" id="4.1.1.5"/>
    </reaction>
</comment>
<dbReference type="EMBL" id="JH921438">
    <property type="protein sequence ID" value="EKD16913.1"/>
    <property type="molecule type" value="Genomic_DNA"/>
</dbReference>
<dbReference type="GeneID" id="18761317"/>
<sequence length="237" mass="25356">MAPNEVYQFSIISALMSGLASASSSMPVSTLLTHGNFGLGTFEQMDGEMIVLDSEAYQFHADGSTHLASGAQLVPFAMVADFQPALARPIAVASKGSLLAELEQAFPSARNAFVLFRLVGRFGRVKVRAIHKQAYEGQPLAELAEGQAVREFVRVEGTVVGIRSPGWSEGVSVVGVHAHFIDVGRRFGGHILELEGDGEVGFEGVVAERFHVEVPGSTEFGERELDLDRAAIQKAEG</sequence>
<dbReference type="CDD" id="cd17299">
    <property type="entry name" value="acetolactate_decarboxylase"/>
    <property type="match status" value="1"/>
</dbReference>
<dbReference type="SUPFAM" id="SSF117856">
    <property type="entry name" value="AF0104/ALDC/Ptd012-like"/>
    <property type="match status" value="1"/>
</dbReference>
<organism evidence="9 10">
    <name type="scientific">Marssonina brunnea f. sp. multigermtubi (strain MB_m1)</name>
    <name type="common">Marssonina leaf spot fungus</name>
    <dbReference type="NCBI Taxonomy" id="1072389"/>
    <lineage>
        <taxon>Eukaryota</taxon>
        <taxon>Fungi</taxon>
        <taxon>Dikarya</taxon>
        <taxon>Ascomycota</taxon>
        <taxon>Pezizomycotina</taxon>
        <taxon>Leotiomycetes</taxon>
        <taxon>Helotiales</taxon>
        <taxon>Drepanopezizaceae</taxon>
        <taxon>Drepanopeziza</taxon>
    </lineage>
</organism>
<dbReference type="InterPro" id="IPR005128">
    <property type="entry name" value="Acetolactate_a_deCO2ase"/>
</dbReference>
<evidence type="ECO:0000256" key="5">
    <source>
        <dbReference type="ARBA" id="ARBA00020164"/>
    </source>
</evidence>
<evidence type="ECO:0000256" key="4">
    <source>
        <dbReference type="ARBA" id="ARBA00013204"/>
    </source>
</evidence>
<dbReference type="eggNOG" id="ENOG502S81V">
    <property type="taxonomic scope" value="Eukaryota"/>
</dbReference>
<evidence type="ECO:0000256" key="1">
    <source>
        <dbReference type="ARBA" id="ARBA00001784"/>
    </source>
</evidence>
<evidence type="ECO:0000256" key="8">
    <source>
        <dbReference type="ARBA" id="ARBA00023239"/>
    </source>
</evidence>
<evidence type="ECO:0000256" key="2">
    <source>
        <dbReference type="ARBA" id="ARBA00005170"/>
    </source>
</evidence>
<dbReference type="RefSeq" id="XP_007293271.1">
    <property type="nucleotide sequence ID" value="XM_007293209.1"/>
</dbReference>
<evidence type="ECO:0000256" key="3">
    <source>
        <dbReference type="ARBA" id="ARBA00007106"/>
    </source>
</evidence>
<keyword evidence="10" id="KW-1185">Reference proteome</keyword>
<evidence type="ECO:0000256" key="7">
    <source>
        <dbReference type="ARBA" id="ARBA00023061"/>
    </source>
</evidence>
<dbReference type="GO" id="GO:0045151">
    <property type="term" value="P:acetoin biosynthetic process"/>
    <property type="evidence" value="ECO:0007669"/>
    <property type="project" value="UniProtKB-KW"/>
</dbReference>
<dbReference type="Pfam" id="PF03306">
    <property type="entry name" value="AAL_decarboxy"/>
    <property type="match status" value="1"/>
</dbReference>